<feature type="signal peptide" evidence="1">
    <location>
        <begin position="1"/>
        <end position="25"/>
    </location>
</feature>
<evidence type="ECO:0000313" key="3">
    <source>
        <dbReference type="Proteomes" id="UP001139104"/>
    </source>
</evidence>
<accession>A0ABS9ZAV4</accession>
<name>A0ABS9ZAV4_9HYPH</name>
<evidence type="ECO:0008006" key="4">
    <source>
        <dbReference type="Google" id="ProtNLM"/>
    </source>
</evidence>
<dbReference type="SUPFAM" id="SSF47175">
    <property type="entry name" value="Cytochromes"/>
    <property type="match status" value="1"/>
</dbReference>
<gene>
    <name evidence="2" type="ORF">K2U94_18180</name>
</gene>
<dbReference type="EMBL" id="JAIVFP010000001">
    <property type="protein sequence ID" value="MCI4684671.1"/>
    <property type="molecule type" value="Genomic_DNA"/>
</dbReference>
<keyword evidence="1" id="KW-0732">Signal</keyword>
<feature type="chain" id="PRO_5046584393" description="Cytochrome C" evidence="1">
    <location>
        <begin position="26"/>
        <end position="157"/>
    </location>
</feature>
<keyword evidence="3" id="KW-1185">Reference proteome</keyword>
<evidence type="ECO:0000313" key="2">
    <source>
        <dbReference type="EMBL" id="MCI4684671.1"/>
    </source>
</evidence>
<proteinExistence type="predicted"/>
<dbReference type="RefSeq" id="WP_243068557.1">
    <property type="nucleotide sequence ID" value="NZ_JAIVFK010000005.1"/>
</dbReference>
<comment type="caution">
    <text evidence="2">The sequence shown here is derived from an EMBL/GenBank/DDBJ whole genome shotgun (WGS) entry which is preliminary data.</text>
</comment>
<dbReference type="Proteomes" id="UP001139104">
    <property type="component" value="Unassembled WGS sequence"/>
</dbReference>
<organism evidence="2 3">
    <name type="scientific">Candidatus Rhodoblastus alkanivorans</name>
    <dbReference type="NCBI Taxonomy" id="2954117"/>
    <lineage>
        <taxon>Bacteria</taxon>
        <taxon>Pseudomonadati</taxon>
        <taxon>Pseudomonadota</taxon>
        <taxon>Alphaproteobacteria</taxon>
        <taxon>Hyphomicrobiales</taxon>
        <taxon>Rhodoblastaceae</taxon>
        <taxon>Rhodoblastus</taxon>
    </lineage>
</organism>
<dbReference type="InterPro" id="IPR010980">
    <property type="entry name" value="Cyt_c/b562"/>
</dbReference>
<evidence type="ECO:0000256" key="1">
    <source>
        <dbReference type="SAM" id="SignalP"/>
    </source>
</evidence>
<reference evidence="2" key="1">
    <citation type="journal article" date="2022" name="ISME J.">
        <title>Identification of active gaseous-alkane degraders at natural gas seeps.</title>
        <authorList>
            <person name="Farhan Ul Haque M."/>
            <person name="Hernandez M."/>
            <person name="Crombie A.T."/>
            <person name="Murrell J.C."/>
        </authorList>
    </citation>
    <scope>NUCLEOTIDE SEQUENCE</scope>
    <source>
        <strain evidence="2">PC2</strain>
    </source>
</reference>
<protein>
    <recommendedName>
        <fullName evidence="4">Cytochrome C</fullName>
    </recommendedName>
</protein>
<sequence length="157" mass="16851">MRRIPLLASAALGVALGGPISVVWAQQPAQDPRSPVAVTATQKAFILGQMRRFVVAIQQIDEGLAEKDKAKAVAAARSRGMKAMRAMTDKPKGLEDAMSPEWKRRGVDTHMGFDAIADAVEQNKSTDEILGMLGATTKNCVACHQSYRLVAPDPTAH</sequence>